<dbReference type="InterPro" id="IPR002656">
    <property type="entry name" value="Acyl_transf_3_dom"/>
</dbReference>
<keyword evidence="1" id="KW-1133">Transmembrane helix</keyword>
<keyword evidence="3" id="KW-0012">Acyltransferase</keyword>
<feature type="transmembrane region" description="Helical" evidence="1">
    <location>
        <begin position="178"/>
        <end position="198"/>
    </location>
</feature>
<evidence type="ECO:0000256" key="1">
    <source>
        <dbReference type="SAM" id="Phobius"/>
    </source>
</evidence>
<sequence>MPSINGKMVSASGNTSGFDYLRIGLSLSVLLWHSYSVANFEESVRIFWAGPARALPAAILPMFFALSGFLVAGSLGRTRLHQFALLRILRIVPALAFETFLVALVLGPLFTVLPLSVYFASPELYSYFLNIIGYIHYTLPGVIGGQMLNAQLWTIPTELECYLALICLALLGVTRRRALFGGALILVVLGLTIFSVGAGDQSPYAQLGGRVLIFSFLAGVLLYLYRDRIPHDGRLFAASLFFAAGLLTYRETSYLAAFPIAYITVWLGVTNPRRIPFGDLSYGVFLFHFPIIKLSYDIFGDRLTFPAYFAIALPLSLACAWLSWTFIEKPILDHKKQIIAWIENAASMLRSAAPKAEA</sequence>
<evidence type="ECO:0000259" key="2">
    <source>
        <dbReference type="Pfam" id="PF01757"/>
    </source>
</evidence>
<evidence type="ECO:0000313" key="3">
    <source>
        <dbReference type="EMBL" id="MFD1300675.1"/>
    </source>
</evidence>
<dbReference type="EMBL" id="JBHTND010000003">
    <property type="protein sequence ID" value="MFD1300675.1"/>
    <property type="molecule type" value="Genomic_DNA"/>
</dbReference>
<keyword evidence="3" id="KW-0808">Transferase</keyword>
<keyword evidence="1" id="KW-0812">Transmembrane</keyword>
<proteinExistence type="predicted"/>
<feature type="transmembrane region" description="Helical" evidence="1">
    <location>
        <begin position="58"/>
        <end position="76"/>
    </location>
</feature>
<dbReference type="Pfam" id="PF01757">
    <property type="entry name" value="Acyl_transf_3"/>
    <property type="match status" value="1"/>
</dbReference>
<gene>
    <name evidence="3" type="ORF">ACFQ4G_03625</name>
</gene>
<name>A0ABW3WUS4_9HYPH</name>
<feature type="transmembrane region" description="Helical" evidence="1">
    <location>
        <begin position="88"/>
        <end position="120"/>
    </location>
</feature>
<accession>A0ABW3WUS4</accession>
<dbReference type="EC" id="2.3.-.-" evidence="3"/>
<organism evidence="3 4">
    <name type="scientific">Methylobacterium marchantiae</name>
    <dbReference type="NCBI Taxonomy" id="600331"/>
    <lineage>
        <taxon>Bacteria</taxon>
        <taxon>Pseudomonadati</taxon>
        <taxon>Pseudomonadota</taxon>
        <taxon>Alphaproteobacteria</taxon>
        <taxon>Hyphomicrobiales</taxon>
        <taxon>Methylobacteriaceae</taxon>
        <taxon>Methylobacterium</taxon>
    </lineage>
</organism>
<dbReference type="PANTHER" id="PTHR23028:SF53">
    <property type="entry name" value="ACYL_TRANSF_3 DOMAIN-CONTAINING PROTEIN"/>
    <property type="match status" value="1"/>
</dbReference>
<reference evidence="4" key="1">
    <citation type="journal article" date="2019" name="Int. J. Syst. Evol. Microbiol.">
        <title>The Global Catalogue of Microorganisms (GCM) 10K type strain sequencing project: providing services to taxonomists for standard genome sequencing and annotation.</title>
        <authorList>
            <consortium name="The Broad Institute Genomics Platform"/>
            <consortium name="The Broad Institute Genome Sequencing Center for Infectious Disease"/>
            <person name="Wu L."/>
            <person name="Ma J."/>
        </authorList>
    </citation>
    <scope>NUCLEOTIDE SEQUENCE [LARGE SCALE GENOMIC DNA]</scope>
    <source>
        <strain evidence="4">CCUG 56108</strain>
    </source>
</reference>
<evidence type="ECO:0000313" key="4">
    <source>
        <dbReference type="Proteomes" id="UP001597176"/>
    </source>
</evidence>
<dbReference type="RefSeq" id="WP_238203423.1">
    <property type="nucleotide sequence ID" value="NZ_JBHTND010000003.1"/>
</dbReference>
<protein>
    <submittedName>
        <fullName evidence="3">Acyltransferase family protein</fullName>
        <ecNumber evidence="3">2.3.-.-</ecNumber>
    </submittedName>
</protein>
<feature type="transmembrane region" description="Helical" evidence="1">
    <location>
        <begin position="204"/>
        <end position="225"/>
    </location>
</feature>
<dbReference type="InterPro" id="IPR050879">
    <property type="entry name" value="Acyltransferase_3"/>
</dbReference>
<feature type="transmembrane region" description="Helical" evidence="1">
    <location>
        <begin position="150"/>
        <end position="171"/>
    </location>
</feature>
<feature type="domain" description="Acyltransferase 3" evidence="2">
    <location>
        <begin position="17"/>
        <end position="323"/>
    </location>
</feature>
<keyword evidence="1" id="KW-0472">Membrane</keyword>
<dbReference type="Proteomes" id="UP001597176">
    <property type="component" value="Unassembled WGS sequence"/>
</dbReference>
<keyword evidence="4" id="KW-1185">Reference proteome</keyword>
<feature type="transmembrane region" description="Helical" evidence="1">
    <location>
        <begin position="254"/>
        <end position="270"/>
    </location>
</feature>
<comment type="caution">
    <text evidence="3">The sequence shown here is derived from an EMBL/GenBank/DDBJ whole genome shotgun (WGS) entry which is preliminary data.</text>
</comment>
<dbReference type="GO" id="GO:0016746">
    <property type="term" value="F:acyltransferase activity"/>
    <property type="evidence" value="ECO:0007669"/>
    <property type="project" value="UniProtKB-KW"/>
</dbReference>
<dbReference type="PANTHER" id="PTHR23028">
    <property type="entry name" value="ACETYLTRANSFERASE"/>
    <property type="match status" value="1"/>
</dbReference>
<feature type="transmembrane region" description="Helical" evidence="1">
    <location>
        <begin position="305"/>
        <end position="327"/>
    </location>
</feature>